<reference evidence="1 2" key="1">
    <citation type="journal article" date="2021" name="Elife">
        <title>Chloroplast acquisition without the gene transfer in kleptoplastic sea slugs, Plakobranchus ocellatus.</title>
        <authorList>
            <person name="Maeda T."/>
            <person name="Takahashi S."/>
            <person name="Yoshida T."/>
            <person name="Shimamura S."/>
            <person name="Takaki Y."/>
            <person name="Nagai Y."/>
            <person name="Toyoda A."/>
            <person name="Suzuki Y."/>
            <person name="Arimoto A."/>
            <person name="Ishii H."/>
            <person name="Satoh N."/>
            <person name="Nishiyama T."/>
            <person name="Hasebe M."/>
            <person name="Maruyama T."/>
            <person name="Minagawa J."/>
            <person name="Obokata J."/>
            <person name="Shigenobu S."/>
        </authorList>
    </citation>
    <scope>NUCLEOTIDE SEQUENCE [LARGE SCALE GENOMIC DNA]</scope>
</reference>
<comment type="caution">
    <text evidence="1">The sequence shown here is derived from an EMBL/GenBank/DDBJ whole genome shotgun (WGS) entry which is preliminary data.</text>
</comment>
<organism evidence="1 2">
    <name type="scientific">Elysia marginata</name>
    <dbReference type="NCBI Taxonomy" id="1093978"/>
    <lineage>
        <taxon>Eukaryota</taxon>
        <taxon>Metazoa</taxon>
        <taxon>Spiralia</taxon>
        <taxon>Lophotrochozoa</taxon>
        <taxon>Mollusca</taxon>
        <taxon>Gastropoda</taxon>
        <taxon>Heterobranchia</taxon>
        <taxon>Euthyneura</taxon>
        <taxon>Panpulmonata</taxon>
        <taxon>Sacoglossa</taxon>
        <taxon>Placobranchoidea</taxon>
        <taxon>Plakobranchidae</taxon>
        <taxon>Elysia</taxon>
    </lineage>
</organism>
<gene>
    <name evidence="1" type="ORF">ElyMa_000175700</name>
</gene>
<evidence type="ECO:0000313" key="2">
    <source>
        <dbReference type="Proteomes" id="UP000762676"/>
    </source>
</evidence>
<accession>A0AAV4EUZ4</accession>
<dbReference type="InterPro" id="IPR036116">
    <property type="entry name" value="FN3_sf"/>
</dbReference>
<dbReference type="EMBL" id="BMAT01000341">
    <property type="protein sequence ID" value="GFR64331.1"/>
    <property type="molecule type" value="Genomic_DNA"/>
</dbReference>
<protein>
    <submittedName>
        <fullName evidence="1">Usherin</fullName>
    </submittedName>
</protein>
<name>A0AAV4EUZ4_9GAST</name>
<sequence>MTSVVPDTQYLVKIKACTPGGCTESEDGVEIRTPIEAPEEVPAPTAESGPTYLVVRWEMPGKPNGPVTGFFLYQDGREVYQGGRLNYNVTDLQVTCLHCMQLKTNFFSLHD</sequence>
<dbReference type="SUPFAM" id="SSF49265">
    <property type="entry name" value="Fibronectin type III"/>
    <property type="match status" value="1"/>
</dbReference>
<dbReference type="AlphaFoldDB" id="A0AAV4EUZ4"/>
<dbReference type="Proteomes" id="UP000762676">
    <property type="component" value="Unassembled WGS sequence"/>
</dbReference>
<dbReference type="InterPro" id="IPR013783">
    <property type="entry name" value="Ig-like_fold"/>
</dbReference>
<evidence type="ECO:0000313" key="1">
    <source>
        <dbReference type="EMBL" id="GFR64331.1"/>
    </source>
</evidence>
<proteinExistence type="predicted"/>
<keyword evidence="2" id="KW-1185">Reference proteome</keyword>
<dbReference type="Gene3D" id="2.60.40.10">
    <property type="entry name" value="Immunoglobulins"/>
    <property type="match status" value="1"/>
</dbReference>